<dbReference type="GO" id="GO:0000139">
    <property type="term" value="C:Golgi membrane"/>
    <property type="evidence" value="ECO:0007669"/>
    <property type="project" value="TreeGrafter"/>
</dbReference>
<evidence type="ECO:0000256" key="6">
    <source>
        <dbReference type="SAM" id="MobiDB-lite"/>
    </source>
</evidence>
<evidence type="ECO:0000313" key="10">
    <source>
        <dbReference type="Proteomes" id="UP000572268"/>
    </source>
</evidence>
<dbReference type="Pfam" id="PF06294">
    <property type="entry name" value="CH_2"/>
    <property type="match status" value="1"/>
</dbReference>
<feature type="compositionally biased region" description="Polar residues" evidence="6">
    <location>
        <begin position="158"/>
        <end position="192"/>
    </location>
</feature>
<feature type="compositionally biased region" description="Basic and acidic residues" evidence="6">
    <location>
        <begin position="667"/>
        <end position="696"/>
    </location>
</feature>
<dbReference type="SUPFAM" id="SSF48371">
    <property type="entry name" value="ARM repeat"/>
    <property type="match status" value="1"/>
</dbReference>
<dbReference type="PROSITE" id="PS50115">
    <property type="entry name" value="ARFGAP"/>
    <property type="match status" value="1"/>
</dbReference>
<dbReference type="InterPro" id="IPR001715">
    <property type="entry name" value="CH_dom"/>
</dbReference>
<feature type="compositionally biased region" description="Low complexity" evidence="6">
    <location>
        <begin position="324"/>
        <end position="342"/>
    </location>
</feature>
<dbReference type="PRINTS" id="PR00405">
    <property type="entry name" value="REVINTRACTNG"/>
</dbReference>
<keyword evidence="4" id="KW-0862">Zinc</keyword>
<feature type="domain" description="Arf-GAP" evidence="8">
    <location>
        <begin position="6"/>
        <end position="122"/>
    </location>
</feature>
<dbReference type="InterPro" id="IPR016024">
    <property type="entry name" value="ARM-type_fold"/>
</dbReference>
<dbReference type="InterPro" id="IPR001164">
    <property type="entry name" value="ArfGAP_dom"/>
</dbReference>
<dbReference type="InterPro" id="IPR037278">
    <property type="entry name" value="ARFGAP/RecO"/>
</dbReference>
<feature type="region of interest" description="Disordered" evidence="6">
    <location>
        <begin position="641"/>
        <end position="701"/>
    </location>
</feature>
<dbReference type="GO" id="GO:0030100">
    <property type="term" value="P:regulation of endocytosis"/>
    <property type="evidence" value="ECO:0007669"/>
    <property type="project" value="TreeGrafter"/>
</dbReference>
<evidence type="ECO:0000256" key="5">
    <source>
        <dbReference type="PROSITE-ProRule" id="PRU00288"/>
    </source>
</evidence>
<evidence type="ECO:0000256" key="1">
    <source>
        <dbReference type="ARBA" id="ARBA00022468"/>
    </source>
</evidence>
<proteinExistence type="predicted"/>
<evidence type="ECO:0000259" key="7">
    <source>
        <dbReference type="PROSITE" id="PS50021"/>
    </source>
</evidence>
<accession>A0A7J6M9K2</accession>
<dbReference type="InterPro" id="IPR038508">
    <property type="entry name" value="ArfGAP_dom_sf"/>
</dbReference>
<evidence type="ECO:0000259" key="8">
    <source>
        <dbReference type="PROSITE" id="PS50115"/>
    </source>
</evidence>
<dbReference type="GO" id="GO:0032012">
    <property type="term" value="P:regulation of ARF protein signal transduction"/>
    <property type="evidence" value="ECO:0007669"/>
    <property type="project" value="TreeGrafter"/>
</dbReference>
<feature type="compositionally biased region" description="Low complexity" evidence="6">
    <location>
        <begin position="387"/>
        <end position="399"/>
    </location>
</feature>
<dbReference type="SUPFAM" id="SSF57863">
    <property type="entry name" value="ArfGap/RecO-like zinc finger"/>
    <property type="match status" value="1"/>
</dbReference>
<sequence length="1301" mass="142087">MDPSTKSFFAARRKEDPENAVCCDCGAANPQWASVPYGIYFCLVCSGKHRSLGVHLSFVRSTTMDTWNPKQLKKMEVGGNSKFNKFCREMEIDKMSISEKYNTKAAEYYRNYIQALAEGTALPEKPSIAEGKMPAYPPPASSTSGSQRSASPPPASGFESSNGRSNGLNTQRQSGRSTMTGFGSDMSSNNRANGGADHYSSARYQGSSAREDYWHDAQEDDDPLGNMISGAASWMRSASQQIQQDGWNATAQSYAHWAAQKGSEAYTTVTDDAFKDKVRSKLASTSDWFSQQLGGTGGSARGEQAAQYLGTLSSGTMEGFGSDSVRPPASSPSPAGNYAARGSARGEAAADYLSSLSSGKMQGFGSESMVSSPPPQAYHGSHDQHGRSFSSPPRASRSPLVDTSSTVTRPSPQQQSQLKAGQRKSPQVGGLQPQKKSGTLSDPDAFWNEDNCQVQKWLQSLDLTYAVRNPHRDFANGFLIAEVFARYFPGEVTMHSFDPGLSLATKQNNWETLFKFFKKYRVDITVEDFEPVIHNRPGAGISIITKVYGILTKRRLGRRGRSGNGEPDPTRVVDGGTEMAAPNYAKNTASVVLKDAEIERTVDDNERVVKALIALDAHNQEQLSDRAKEGINDSQYRLYPQGRPEVSLDSGKGEVEPAGQEEDEETSEVRGEVKALERPSPRESGADATPKEDDLSGTHQQRRRIGLEAMASADRNGPSQELVLERIQAIAVTAVQGHDLGGPALCKSIDPRSSFMACLLEKAANPSDKSVPEEVMISVLVAIEERADALAPILINDPVEVWRLWKLLEPGFKSIAVDSPILPRLAELLRSVGASMCAVDPQLTAAAAKDVLLPPLTPIICTPGACYSRRCEYLLRFLFDGFVQSMASDQSEMLRALREEIVYCYCGRMMEALPTLVSCMDYIVTLSSTVGHDEPAGKALADVYLFYALEGLNSSSCRTRARGLGILLELAPRSATLMEVVREATLKKVISSTIKEIESGLNSPVWWEVQVVVVALLLTFLDRAARSHDGVDTATADDMETQHALELLVRVMKSTKSAVVRRVALIGLARSSVLGAYQEALMEPFLQALVDSPDDKRRYILSPSRDTDRNDLPDGASPCLRLWWGRQQEAAGGVRWPTNLQVTLTAFLTISVCEDDATSVDVLASPILEILDSILSAAEDRADSSTAEVWAGLFRRLSGPLFASLLSPRLHDLSALCVARLLVRGAQEAVSVRELATLIMRRIITPYYHEGANTGDRISEDRLVEFIKNFEPEKAALMAMDEFREKLKAAYIKSPFEKIYG</sequence>
<dbReference type="InterPro" id="IPR010441">
    <property type="entry name" value="CH_2"/>
</dbReference>
<feature type="region of interest" description="Disordered" evidence="6">
    <location>
        <begin position="127"/>
        <end position="204"/>
    </location>
</feature>
<feature type="compositionally biased region" description="Low complexity" evidence="6">
    <location>
        <begin position="141"/>
        <end position="150"/>
    </location>
</feature>
<dbReference type="PANTHER" id="PTHR46395">
    <property type="entry name" value="ADP-RIBOSYLATION FACTOR GTPASE-ACTIVATING PROTEIN 1"/>
    <property type="match status" value="1"/>
</dbReference>
<keyword evidence="1" id="KW-0343">GTPase activation</keyword>
<feature type="compositionally biased region" description="Polar residues" evidence="6">
    <location>
        <begin position="401"/>
        <end position="419"/>
    </location>
</feature>
<protein>
    <submittedName>
        <fullName evidence="9">ADP-ribosylation factor GTPase-activating protein 1</fullName>
    </submittedName>
</protein>
<name>A0A7J6M9K2_PEROL</name>
<feature type="region of interest" description="Disordered" evidence="6">
    <location>
        <begin position="362"/>
        <end position="444"/>
    </location>
</feature>
<evidence type="ECO:0000256" key="2">
    <source>
        <dbReference type="ARBA" id="ARBA00022723"/>
    </source>
</evidence>
<dbReference type="PANTHER" id="PTHR46395:SF1">
    <property type="entry name" value="ADP-RIBOSYLATION FACTOR GTPASE-ACTIVATING PROTEIN 1"/>
    <property type="match status" value="1"/>
</dbReference>
<feature type="region of interest" description="Disordered" evidence="6">
    <location>
        <begin position="315"/>
        <end position="342"/>
    </location>
</feature>
<evidence type="ECO:0000256" key="3">
    <source>
        <dbReference type="ARBA" id="ARBA00022771"/>
    </source>
</evidence>
<dbReference type="GO" id="GO:0005096">
    <property type="term" value="F:GTPase activator activity"/>
    <property type="evidence" value="ECO:0007669"/>
    <property type="project" value="UniProtKB-KW"/>
</dbReference>
<keyword evidence="2" id="KW-0479">Metal-binding</keyword>
<reference evidence="9 10" key="1">
    <citation type="submission" date="2020-04" db="EMBL/GenBank/DDBJ databases">
        <title>Perkinsus olseni comparative genomics.</title>
        <authorList>
            <person name="Bogema D.R."/>
        </authorList>
    </citation>
    <scope>NUCLEOTIDE SEQUENCE [LARGE SCALE GENOMIC DNA]</scope>
    <source>
        <strain evidence="9">ATCC PRA-31</strain>
    </source>
</reference>
<dbReference type="PROSITE" id="PS50021">
    <property type="entry name" value="CH"/>
    <property type="match status" value="1"/>
</dbReference>
<organism evidence="9 10">
    <name type="scientific">Perkinsus olseni</name>
    <name type="common">Perkinsus atlanticus</name>
    <dbReference type="NCBI Taxonomy" id="32597"/>
    <lineage>
        <taxon>Eukaryota</taxon>
        <taxon>Sar</taxon>
        <taxon>Alveolata</taxon>
        <taxon>Perkinsozoa</taxon>
        <taxon>Perkinsea</taxon>
        <taxon>Perkinsida</taxon>
        <taxon>Perkinsidae</taxon>
        <taxon>Perkinsus</taxon>
    </lineage>
</organism>
<comment type="caution">
    <text evidence="9">The sequence shown here is derived from an EMBL/GenBank/DDBJ whole genome shotgun (WGS) entry which is preliminary data.</text>
</comment>
<dbReference type="CDD" id="cd08830">
    <property type="entry name" value="ArfGap_ArfGap1"/>
    <property type="match status" value="1"/>
</dbReference>
<dbReference type="InterPro" id="IPR036872">
    <property type="entry name" value="CH_dom_sf"/>
</dbReference>
<feature type="domain" description="Calponin-homology (CH)" evidence="7">
    <location>
        <begin position="448"/>
        <end position="555"/>
    </location>
</feature>
<dbReference type="GO" id="GO:0008270">
    <property type="term" value="F:zinc ion binding"/>
    <property type="evidence" value="ECO:0007669"/>
    <property type="project" value="UniProtKB-KW"/>
</dbReference>
<dbReference type="SUPFAM" id="SSF47576">
    <property type="entry name" value="Calponin-homology domain, CH-domain"/>
    <property type="match status" value="1"/>
</dbReference>
<evidence type="ECO:0000313" key="9">
    <source>
        <dbReference type="EMBL" id="KAF4668204.1"/>
    </source>
</evidence>
<gene>
    <name evidence="9" type="primary">ARFGAP1</name>
    <name evidence="9" type="ORF">FOL46_002111</name>
</gene>
<dbReference type="Pfam" id="PF01412">
    <property type="entry name" value="ArfGap"/>
    <property type="match status" value="1"/>
</dbReference>
<dbReference type="EMBL" id="JABANN010000166">
    <property type="protein sequence ID" value="KAF4668204.1"/>
    <property type="molecule type" value="Genomic_DNA"/>
</dbReference>
<dbReference type="Proteomes" id="UP000572268">
    <property type="component" value="Unassembled WGS sequence"/>
</dbReference>
<dbReference type="Gene3D" id="1.10.220.150">
    <property type="entry name" value="Arf GTPase activating protein"/>
    <property type="match status" value="1"/>
</dbReference>
<feature type="region of interest" description="Disordered" evidence="6">
    <location>
        <begin position="557"/>
        <end position="577"/>
    </location>
</feature>
<evidence type="ECO:0000256" key="4">
    <source>
        <dbReference type="ARBA" id="ARBA00022833"/>
    </source>
</evidence>
<dbReference type="Gene3D" id="1.10.418.10">
    <property type="entry name" value="Calponin-like domain"/>
    <property type="match status" value="1"/>
</dbReference>
<dbReference type="SMART" id="SM00105">
    <property type="entry name" value="ArfGap"/>
    <property type="match status" value="1"/>
</dbReference>
<keyword evidence="3 5" id="KW-0863">Zinc-finger</keyword>